<sequence length="233" mass="25686">MLVACKKRDSHVVTTSPSSSTTQMFPGPLARRWYATAAQSTSVSATSTLLPAFSYILHLESGWPHATYASERITDRRSAFLAHATTLSSADQLPDFLDYITSQPQLKRATHCMYAYRTFKQNLEEPNHHGSSMGERAQAVSATPPSKSTVLTGQKDGGESGSGDRLARLLQDTRSDNVVLVVSRWYGGIQLGNDRWKRINQVAKEALQKGNFPRPKEDPASSNSASSSKKRRR</sequence>
<name>A0ACB7ISY0_PLECO</name>
<reference evidence="1 2" key="1">
    <citation type="journal article" date="2021" name="Appl. Environ. Microbiol.">
        <title>Genetic linkage and physical mapping for an oyster mushroom Pleurotus cornucopiae and QTL analysis for the trait cap color.</title>
        <authorList>
            <person name="Zhang Y."/>
            <person name="Gao W."/>
            <person name="Sonnenberg A."/>
            <person name="Chen Q."/>
            <person name="Zhang J."/>
            <person name="Huang C."/>
        </authorList>
    </citation>
    <scope>NUCLEOTIDE SEQUENCE [LARGE SCALE GENOMIC DNA]</scope>
    <source>
        <strain evidence="1">CCMSSC00406</strain>
    </source>
</reference>
<accession>A0ACB7ISY0</accession>
<protein>
    <submittedName>
        <fullName evidence="1">Uncharacterized protein</fullName>
    </submittedName>
</protein>
<gene>
    <name evidence="1" type="ORF">CCMSSC00406_0002454</name>
</gene>
<keyword evidence="2" id="KW-1185">Reference proteome</keyword>
<evidence type="ECO:0000313" key="2">
    <source>
        <dbReference type="Proteomes" id="UP000824881"/>
    </source>
</evidence>
<comment type="caution">
    <text evidence="1">The sequence shown here is derived from an EMBL/GenBank/DDBJ whole genome shotgun (WGS) entry which is preliminary data.</text>
</comment>
<proteinExistence type="predicted"/>
<dbReference type="Proteomes" id="UP000824881">
    <property type="component" value="Unassembled WGS sequence"/>
</dbReference>
<evidence type="ECO:0000313" key="1">
    <source>
        <dbReference type="EMBL" id="KAG9220946.1"/>
    </source>
</evidence>
<organism evidence="1 2">
    <name type="scientific">Pleurotus cornucopiae</name>
    <name type="common">Cornucopia mushroom</name>
    <dbReference type="NCBI Taxonomy" id="5321"/>
    <lineage>
        <taxon>Eukaryota</taxon>
        <taxon>Fungi</taxon>
        <taxon>Dikarya</taxon>
        <taxon>Basidiomycota</taxon>
        <taxon>Agaricomycotina</taxon>
        <taxon>Agaricomycetes</taxon>
        <taxon>Agaricomycetidae</taxon>
        <taxon>Agaricales</taxon>
        <taxon>Pleurotineae</taxon>
        <taxon>Pleurotaceae</taxon>
        <taxon>Pleurotus</taxon>
    </lineage>
</organism>
<dbReference type="EMBL" id="WQMT02000007">
    <property type="protein sequence ID" value="KAG9220946.1"/>
    <property type="molecule type" value="Genomic_DNA"/>
</dbReference>